<reference evidence="1 2" key="1">
    <citation type="submission" date="2015-03" db="EMBL/GenBank/DDBJ databases">
        <authorList>
            <person name="Krishnan R."/>
            <person name="Midha S."/>
            <person name="Patil P.B."/>
            <person name="Rameshkumar N."/>
        </authorList>
    </citation>
    <scope>NUCLEOTIDE SEQUENCE [LARGE SCALE GENOMIC DNA]</scope>
    <source>
        <strain evidence="1 2">L1E11</strain>
    </source>
</reference>
<evidence type="ECO:0008006" key="3">
    <source>
        <dbReference type="Google" id="ProtNLM"/>
    </source>
</evidence>
<evidence type="ECO:0000313" key="2">
    <source>
        <dbReference type="Proteomes" id="UP000248090"/>
    </source>
</evidence>
<dbReference type="RefSeq" id="WP_110185996.1">
    <property type="nucleotide sequence ID" value="NZ_CP177354.1"/>
</dbReference>
<accession>A0ABX5M170</accession>
<evidence type="ECO:0000313" key="1">
    <source>
        <dbReference type="EMBL" id="PXF32666.1"/>
    </source>
</evidence>
<sequence length="143" mass="16367">MTGLTLTAAVLGWHFFQNNPDTYMPLDEKELKELESSLTQASQRQPKAADNGMIVSALAEVFFGDRFNFKDHTIALQHPDADLAKYVAVITEDGIPEDDSVAGYRHRLTFTFKHGAWQIQKAEMQWRCWFDRGHTDFSTEPCR</sequence>
<gene>
    <name evidence="1" type="ORF">WH50_03180</name>
</gene>
<keyword evidence="2" id="KW-1185">Reference proteome</keyword>
<protein>
    <recommendedName>
        <fullName evidence="3">DUF4440 domain-containing protein</fullName>
    </recommendedName>
</protein>
<comment type="caution">
    <text evidence="1">The sequence shown here is derived from an EMBL/GenBank/DDBJ whole genome shotgun (WGS) entry which is preliminary data.</text>
</comment>
<dbReference type="EMBL" id="LAPT01000011">
    <property type="protein sequence ID" value="PXF32666.1"/>
    <property type="molecule type" value="Genomic_DNA"/>
</dbReference>
<name>A0ABX5M170_9GAMM</name>
<proteinExistence type="predicted"/>
<dbReference type="Proteomes" id="UP000248090">
    <property type="component" value="Unassembled WGS sequence"/>
</dbReference>
<organism evidence="1 2">
    <name type="scientific">Pokkaliibacter plantistimulans</name>
    <dbReference type="NCBI Taxonomy" id="1635171"/>
    <lineage>
        <taxon>Bacteria</taxon>
        <taxon>Pseudomonadati</taxon>
        <taxon>Pseudomonadota</taxon>
        <taxon>Gammaproteobacteria</taxon>
        <taxon>Oceanospirillales</taxon>
        <taxon>Balneatrichaceae</taxon>
        <taxon>Pokkaliibacter</taxon>
    </lineage>
</organism>